<evidence type="ECO:0000313" key="1">
    <source>
        <dbReference type="EMBL" id="PSR78575.1"/>
    </source>
</evidence>
<comment type="caution">
    <text evidence="1">The sequence shown here is derived from an EMBL/GenBank/DDBJ whole genome shotgun (WGS) entry which is preliminary data.</text>
</comment>
<organism evidence="1 2">
    <name type="scientific">Hermanssonia centrifuga</name>
    <dbReference type="NCBI Taxonomy" id="98765"/>
    <lineage>
        <taxon>Eukaryota</taxon>
        <taxon>Fungi</taxon>
        <taxon>Dikarya</taxon>
        <taxon>Basidiomycota</taxon>
        <taxon>Agaricomycotina</taxon>
        <taxon>Agaricomycetes</taxon>
        <taxon>Polyporales</taxon>
        <taxon>Meruliaceae</taxon>
        <taxon>Hermanssonia</taxon>
    </lineage>
</organism>
<evidence type="ECO:0000313" key="2">
    <source>
        <dbReference type="Proteomes" id="UP000186601"/>
    </source>
</evidence>
<gene>
    <name evidence="1" type="ORF">PHLCEN_2v7322</name>
</gene>
<keyword evidence="2" id="KW-1185">Reference proteome</keyword>
<protein>
    <submittedName>
        <fullName evidence="1">Uncharacterized protein</fullName>
    </submittedName>
</protein>
<dbReference type="EMBL" id="MLYV02000733">
    <property type="protein sequence ID" value="PSR78575.1"/>
    <property type="molecule type" value="Genomic_DNA"/>
</dbReference>
<accession>A0A2R6NWQ7</accession>
<proteinExistence type="predicted"/>
<reference evidence="1 2" key="1">
    <citation type="submission" date="2018-02" db="EMBL/GenBank/DDBJ databases">
        <title>Genome sequence of the basidiomycete white-rot fungus Phlebia centrifuga.</title>
        <authorList>
            <person name="Granchi Z."/>
            <person name="Peng M."/>
            <person name="de Vries R.P."/>
            <person name="Hilden K."/>
            <person name="Makela M.R."/>
            <person name="Grigoriev I."/>
            <person name="Riley R."/>
        </authorList>
    </citation>
    <scope>NUCLEOTIDE SEQUENCE [LARGE SCALE GENOMIC DNA]</scope>
    <source>
        <strain evidence="1 2">FBCC195</strain>
    </source>
</reference>
<dbReference type="AlphaFoldDB" id="A0A2R6NWQ7"/>
<name>A0A2R6NWQ7_9APHY</name>
<sequence length="64" mass="7028">MFGGAEPVLSATVVQHQAMDDENEDLFKAWDIVRLEETKRHANVHAISFESFALQSLASASALP</sequence>
<dbReference type="Proteomes" id="UP000186601">
    <property type="component" value="Unassembled WGS sequence"/>
</dbReference>